<dbReference type="KEGG" id="vg:16512831"/>
<protein>
    <submittedName>
        <fullName evidence="2">Uncharacterized protein</fullName>
    </submittedName>
</protein>
<name>S4VPT4_9VIRU</name>
<feature type="region of interest" description="Disordered" evidence="1">
    <location>
        <begin position="1"/>
        <end position="40"/>
    </location>
</feature>
<feature type="compositionally biased region" description="Pro residues" evidence="1">
    <location>
        <begin position="17"/>
        <end position="28"/>
    </location>
</feature>
<accession>S4VPT4</accession>
<dbReference type="GeneID" id="16512831"/>
<dbReference type="RefSeq" id="YP_008318951.2">
    <property type="nucleotide sequence ID" value="NC_021858.1"/>
</dbReference>
<proteinExistence type="predicted"/>
<dbReference type="Proteomes" id="UP000201566">
    <property type="component" value="Segment"/>
</dbReference>
<evidence type="ECO:0000256" key="1">
    <source>
        <dbReference type="SAM" id="MobiDB-lite"/>
    </source>
</evidence>
<reference evidence="2 3" key="1">
    <citation type="journal article" date="2013" name="Science">
        <title>Pandoraviruses: amoeba viruses with genomes up to 2.5 Mb reaching that of parasitic eukaryotes.</title>
        <authorList>
            <person name="Philippe N."/>
            <person name="Legendre M."/>
            <person name="Doutre G."/>
            <person name="Coute Y."/>
            <person name="Poirot O."/>
            <person name="Lescot M."/>
            <person name="Arslan D."/>
            <person name="Seltzer V."/>
            <person name="Bertaux L."/>
            <person name="Bruley C."/>
            <person name="Garin J."/>
            <person name="Claverie J.M."/>
            <person name="Abergel C."/>
        </authorList>
    </citation>
    <scope>NUCLEOTIDE SEQUENCE [LARGE SCALE GENOMIC DNA]</scope>
    <source>
        <strain evidence="2">Melbourne</strain>
    </source>
</reference>
<dbReference type="EMBL" id="KC977570">
    <property type="protein sequence ID" value="AGO82282.2"/>
    <property type="molecule type" value="Genomic_DNA"/>
</dbReference>
<evidence type="ECO:0000313" key="2">
    <source>
        <dbReference type="EMBL" id="AGO82282.2"/>
    </source>
</evidence>
<organism evidence="2 3">
    <name type="scientific">Pandoravirus dulcis</name>
    <dbReference type="NCBI Taxonomy" id="1349409"/>
    <lineage>
        <taxon>Viruses</taxon>
        <taxon>Pandoravirus</taxon>
    </lineage>
</organism>
<gene>
    <name evidence="2" type="ORF">pdul_cds_297</name>
</gene>
<evidence type="ECO:0000313" key="3">
    <source>
        <dbReference type="Proteomes" id="UP000201566"/>
    </source>
</evidence>
<sequence>MQQEHRATAQASGMGPPACPMPPPPARAPPAHKGAQGAEPHGRSLIAMHVAAAPRTPSAVVLFGVDASRTSTCITLPTAMRVGVRWDTDGRSVAYINGRKQTVRVLSTAESATHEDTLGVDVLQHHGDAADPELADPVALLML</sequence>